<dbReference type="AlphaFoldDB" id="A0A1F5K9H7"/>
<reference evidence="2 3" key="1">
    <citation type="journal article" date="2016" name="Nat. Commun.">
        <title>Thousands of microbial genomes shed light on interconnected biogeochemical processes in an aquifer system.</title>
        <authorList>
            <person name="Anantharaman K."/>
            <person name="Brown C.T."/>
            <person name="Hug L.A."/>
            <person name="Sharon I."/>
            <person name="Castelle C.J."/>
            <person name="Probst A.J."/>
            <person name="Thomas B.C."/>
            <person name="Singh A."/>
            <person name="Wilkins M.J."/>
            <person name="Karaoz U."/>
            <person name="Brodie E.L."/>
            <person name="Williams K.H."/>
            <person name="Hubbard S.S."/>
            <person name="Banfield J.F."/>
        </authorList>
    </citation>
    <scope>NUCLEOTIDE SEQUENCE [LARGE SCALE GENOMIC DNA]</scope>
</reference>
<sequence>MNKIKALVIVLIAINIILFGVVYLNRKESVESPITPTPNTLPSLTITSTDPSFNQLTSISLVTPINIIFNQQIDQVSTVIQTNPIVETKHSVSGNILTIKPKMFWPVDQVIEITILQTRSINGSILTIPYKFTIKSPLPTE</sequence>
<comment type="caution">
    <text evidence="2">The sequence shown here is derived from an EMBL/GenBank/DDBJ whole genome shotgun (WGS) entry which is preliminary data.</text>
</comment>
<name>A0A1F5K9H7_9BACT</name>
<keyword evidence="1" id="KW-0472">Membrane</keyword>
<evidence type="ECO:0000256" key="1">
    <source>
        <dbReference type="SAM" id="Phobius"/>
    </source>
</evidence>
<dbReference type="Proteomes" id="UP000176527">
    <property type="component" value="Unassembled WGS sequence"/>
</dbReference>
<organism evidence="2 3">
    <name type="scientific">Candidatus Daviesbacteria bacterium RIFCSPHIGHO2_12_FULL_37_11</name>
    <dbReference type="NCBI Taxonomy" id="1797777"/>
    <lineage>
        <taxon>Bacteria</taxon>
        <taxon>Candidatus Daviesiibacteriota</taxon>
    </lineage>
</organism>
<dbReference type="EMBL" id="MFDE01000042">
    <property type="protein sequence ID" value="OGE37470.1"/>
    <property type="molecule type" value="Genomic_DNA"/>
</dbReference>
<keyword evidence="1" id="KW-1133">Transmembrane helix</keyword>
<evidence type="ECO:0000313" key="3">
    <source>
        <dbReference type="Proteomes" id="UP000176527"/>
    </source>
</evidence>
<gene>
    <name evidence="2" type="ORF">A3F00_01225</name>
</gene>
<feature type="transmembrane region" description="Helical" evidence="1">
    <location>
        <begin position="6"/>
        <end position="24"/>
    </location>
</feature>
<protein>
    <recommendedName>
        <fullName evidence="4">SbsA Ig-like domain-containing protein</fullName>
    </recommendedName>
</protein>
<evidence type="ECO:0008006" key="4">
    <source>
        <dbReference type="Google" id="ProtNLM"/>
    </source>
</evidence>
<accession>A0A1F5K9H7</accession>
<evidence type="ECO:0000313" key="2">
    <source>
        <dbReference type="EMBL" id="OGE37470.1"/>
    </source>
</evidence>
<proteinExistence type="predicted"/>
<keyword evidence="1" id="KW-0812">Transmembrane</keyword>